<dbReference type="EMBL" id="JAACJM010000052">
    <property type="protein sequence ID" value="KAF5357332.1"/>
    <property type="molecule type" value="Genomic_DNA"/>
</dbReference>
<reference evidence="1 2" key="1">
    <citation type="journal article" date="2020" name="ISME J.">
        <title>Uncovering the hidden diversity of litter-decomposition mechanisms in mushroom-forming fungi.</title>
        <authorList>
            <person name="Floudas D."/>
            <person name="Bentzer J."/>
            <person name="Ahren D."/>
            <person name="Johansson T."/>
            <person name="Persson P."/>
            <person name="Tunlid A."/>
        </authorList>
    </citation>
    <scope>NUCLEOTIDE SEQUENCE [LARGE SCALE GENOMIC DNA]</scope>
    <source>
        <strain evidence="1 2">CBS 291.85</strain>
    </source>
</reference>
<name>A0A8H5G2V8_9AGAR</name>
<evidence type="ECO:0000313" key="2">
    <source>
        <dbReference type="Proteomes" id="UP000559256"/>
    </source>
</evidence>
<accession>A0A8H5G2V8</accession>
<sequence>MSVLQDHAALLNALFESHQATVRKLNEQVTAMRDSSNLIHVNPLLFIIAQAASERARALEKIESLKKVIHHQDRQIEYLRELVQENSKNAQGGKVCIRLRRRPDPGSQYRLGKSCIPKSRAAEIWHGESYLQLRSMHHHGPDVNKDMNSPGKVPLIFRSTVSQVNKQLLNCLSLYPKGPEGKRRDEEIWIFSGCISGWQNQHAVVLSLAPQEIPGTDGLKLVSRLQLISDGDTGHLFFQSTRKGLLHYAGKYRARKFHDLTKGELCRYESTQLHINSLINVSYPATHTPIAHRILREMIKDGKLGLEAMGLAMHRI</sequence>
<evidence type="ECO:0000313" key="1">
    <source>
        <dbReference type="EMBL" id="KAF5357332.1"/>
    </source>
</evidence>
<gene>
    <name evidence="1" type="ORF">D9758_005828</name>
</gene>
<dbReference type="AlphaFoldDB" id="A0A8H5G2V8"/>
<proteinExistence type="predicted"/>
<organism evidence="1 2">
    <name type="scientific">Tetrapyrgos nigripes</name>
    <dbReference type="NCBI Taxonomy" id="182062"/>
    <lineage>
        <taxon>Eukaryota</taxon>
        <taxon>Fungi</taxon>
        <taxon>Dikarya</taxon>
        <taxon>Basidiomycota</taxon>
        <taxon>Agaricomycotina</taxon>
        <taxon>Agaricomycetes</taxon>
        <taxon>Agaricomycetidae</taxon>
        <taxon>Agaricales</taxon>
        <taxon>Marasmiineae</taxon>
        <taxon>Marasmiaceae</taxon>
        <taxon>Tetrapyrgos</taxon>
    </lineage>
</organism>
<protein>
    <submittedName>
        <fullName evidence="1">Uncharacterized protein</fullName>
    </submittedName>
</protein>
<keyword evidence="2" id="KW-1185">Reference proteome</keyword>
<dbReference type="Proteomes" id="UP000559256">
    <property type="component" value="Unassembled WGS sequence"/>
</dbReference>
<comment type="caution">
    <text evidence="1">The sequence shown here is derived from an EMBL/GenBank/DDBJ whole genome shotgun (WGS) entry which is preliminary data.</text>
</comment>